<organism evidence="1">
    <name type="scientific">Manihot esculenta</name>
    <name type="common">Cassava</name>
    <name type="synonym">Jatropha manihot</name>
    <dbReference type="NCBI Taxonomy" id="3983"/>
    <lineage>
        <taxon>Eukaryota</taxon>
        <taxon>Viridiplantae</taxon>
        <taxon>Streptophyta</taxon>
        <taxon>Embryophyta</taxon>
        <taxon>Tracheophyta</taxon>
        <taxon>Spermatophyta</taxon>
        <taxon>Magnoliopsida</taxon>
        <taxon>eudicotyledons</taxon>
        <taxon>Gunneridae</taxon>
        <taxon>Pentapetalae</taxon>
        <taxon>rosids</taxon>
        <taxon>fabids</taxon>
        <taxon>Malpighiales</taxon>
        <taxon>Euphorbiaceae</taxon>
        <taxon>Crotonoideae</taxon>
        <taxon>Manihoteae</taxon>
        <taxon>Manihot</taxon>
    </lineage>
</organism>
<reference evidence="1" key="1">
    <citation type="submission" date="2016-02" db="EMBL/GenBank/DDBJ databases">
        <title>WGS assembly of Manihot esculenta.</title>
        <authorList>
            <person name="Bredeson J.V."/>
            <person name="Prochnik S.E."/>
            <person name="Lyons J.B."/>
            <person name="Schmutz J."/>
            <person name="Grimwood J."/>
            <person name="Vrebalov J."/>
            <person name="Bart R.S."/>
            <person name="Amuge T."/>
            <person name="Ferguson M.E."/>
            <person name="Green R."/>
            <person name="Putnam N."/>
            <person name="Stites J."/>
            <person name="Rounsley S."/>
            <person name="Rokhsar D.S."/>
        </authorList>
    </citation>
    <scope>NUCLEOTIDE SEQUENCE [LARGE SCALE GENOMIC DNA]</scope>
    <source>
        <tissue evidence="1">Leaf</tissue>
    </source>
</reference>
<dbReference type="EMBL" id="KV450466">
    <property type="protein sequence ID" value="OAY22246.1"/>
    <property type="molecule type" value="Genomic_DNA"/>
</dbReference>
<accession>A0A199UC89</accession>
<sequence>MKSNGEVHDHATMKIVGVGLELTLGTNQAKLGLKSQVLCYIWVYVEIMHTSCLMKR</sequence>
<gene>
    <name evidence="1" type="ORF">MANES_S017500</name>
</gene>
<protein>
    <submittedName>
        <fullName evidence="1">Uncharacterized protein</fullName>
    </submittedName>
</protein>
<dbReference type="AlphaFoldDB" id="A0A199UC89"/>
<proteinExistence type="predicted"/>
<name>A0A199UC89_MANES</name>
<evidence type="ECO:0000313" key="1">
    <source>
        <dbReference type="EMBL" id="OAY22246.1"/>
    </source>
</evidence>